<sequence length="619" mass="70669">MVRIFKRRWHEAYEKIKQDSLDGNCIVFVASDVDALCACKILQTLLKTDFIPHKIVPVSSYSDLKEANTELIQTDDELRSIVMINCGGMVDTSLYIDTPANVTMYIIDSHRPLNLDNLFSGTQVAVFDDDEDDENAKELMVAYENVAYGSSDEDSDSSSDESDEENNEQEDDDTDDGEERSRLESDRPRQRRRLDEGETSEAKRSKARHSRMKIAQYYSSGMYYSQSVAGIMYTLANQLDRTTNDLLWFAITGVTSQYITEHIDTPIYLDQLRIFMDEVARFNIPQETSSQTINTSIKFEDEYRFMLYRHWSLYDSMFHSGYVASKLGVWKEFGKKRLNNMFAKMGFSLNQCQQVFTHMDIELKKILRSKIDSVAPLYGLTDICFPSFSRSYGWRGQTSASDAVYSLSSLLETSPEVAHRLGETVEWNTDSEPVTNDDDGPETPKPKPIPNRWWLQNFYTAYDALDSIEGMQRGLGLCMKLQRAIVQQGTAMIEKKSVKTLRTFRLAIIKDGPDISLFTHPLTLSKLALFLVDAYREYGKRNLPFVIGTLNETQGSYLVVGVTGAPTFGDVRQNHFGSAFQDAVRRTKAHVKHDSFETSVMEIRQDDLENFIENLHLSA</sequence>
<feature type="compositionally biased region" description="Basic and acidic residues" evidence="6">
    <location>
        <begin position="179"/>
        <end position="204"/>
    </location>
</feature>
<organism evidence="7 8">
    <name type="scientific">Mortierella isabellina</name>
    <name type="common">Filamentous fungus</name>
    <name type="synonym">Umbelopsis isabellina</name>
    <dbReference type="NCBI Taxonomy" id="91625"/>
    <lineage>
        <taxon>Eukaryota</taxon>
        <taxon>Fungi</taxon>
        <taxon>Fungi incertae sedis</taxon>
        <taxon>Mucoromycota</taxon>
        <taxon>Mucoromycotina</taxon>
        <taxon>Umbelopsidomycetes</taxon>
        <taxon>Umbelopsidales</taxon>
        <taxon>Umbelopsidaceae</taxon>
        <taxon>Umbelopsis</taxon>
    </lineage>
</organism>
<accession>A0A8H7U8V2</accession>
<dbReference type="PANTHER" id="PTHR10507:SF0">
    <property type="entry name" value="CELL DIVISION CONTROL PROTEIN 45 HOMOLOG"/>
    <property type="match status" value="1"/>
</dbReference>
<dbReference type="GO" id="GO:0003697">
    <property type="term" value="F:single-stranded DNA binding"/>
    <property type="evidence" value="ECO:0007669"/>
    <property type="project" value="TreeGrafter"/>
</dbReference>
<keyword evidence="8" id="KW-1185">Reference proteome</keyword>
<dbReference type="OrthoDB" id="10258882at2759"/>
<dbReference type="GO" id="GO:0003688">
    <property type="term" value="F:DNA replication origin binding"/>
    <property type="evidence" value="ECO:0007669"/>
    <property type="project" value="TreeGrafter"/>
</dbReference>
<evidence type="ECO:0008006" key="9">
    <source>
        <dbReference type="Google" id="ProtNLM"/>
    </source>
</evidence>
<dbReference type="EMBL" id="JAEPQZ010000014">
    <property type="protein sequence ID" value="KAG2173810.1"/>
    <property type="molecule type" value="Genomic_DNA"/>
</dbReference>
<dbReference type="AlphaFoldDB" id="A0A8H7U8V2"/>
<dbReference type="Pfam" id="PF02724">
    <property type="entry name" value="CDC45"/>
    <property type="match status" value="1"/>
</dbReference>
<evidence type="ECO:0000256" key="4">
    <source>
        <dbReference type="ARBA" id="ARBA00023242"/>
    </source>
</evidence>
<name>A0A8H7U8V2_MORIS</name>
<dbReference type="Proteomes" id="UP000654370">
    <property type="component" value="Unassembled WGS sequence"/>
</dbReference>
<comment type="similarity">
    <text evidence="2">Belongs to the CDC45 family.</text>
</comment>
<evidence type="ECO:0000256" key="2">
    <source>
        <dbReference type="ARBA" id="ARBA00010727"/>
    </source>
</evidence>
<evidence type="ECO:0000256" key="6">
    <source>
        <dbReference type="SAM" id="MobiDB-lite"/>
    </source>
</evidence>
<keyword evidence="3" id="KW-0235">DNA replication</keyword>
<feature type="compositionally biased region" description="Acidic residues" evidence="6">
    <location>
        <begin position="151"/>
        <end position="178"/>
    </location>
</feature>
<dbReference type="GO" id="GO:1902977">
    <property type="term" value="P:mitotic DNA replication preinitiation complex assembly"/>
    <property type="evidence" value="ECO:0007669"/>
    <property type="project" value="TreeGrafter"/>
</dbReference>
<evidence type="ECO:0000313" key="8">
    <source>
        <dbReference type="Proteomes" id="UP000654370"/>
    </source>
</evidence>
<dbReference type="PANTHER" id="PTHR10507">
    <property type="entry name" value="CDC45-RELATED PROTEIN"/>
    <property type="match status" value="1"/>
</dbReference>
<keyword evidence="4" id="KW-0539">Nucleus</keyword>
<reference evidence="7" key="1">
    <citation type="submission" date="2020-12" db="EMBL/GenBank/DDBJ databases">
        <title>Metabolic potential, ecology and presence of endohyphal bacteria is reflected in genomic diversity of Mucoromycotina.</title>
        <authorList>
            <person name="Muszewska A."/>
            <person name="Okrasinska A."/>
            <person name="Steczkiewicz K."/>
            <person name="Drgas O."/>
            <person name="Orlowska M."/>
            <person name="Perlinska-Lenart U."/>
            <person name="Aleksandrzak-Piekarczyk T."/>
            <person name="Szatraj K."/>
            <person name="Zielenkiewicz U."/>
            <person name="Pilsyk S."/>
            <person name="Malc E."/>
            <person name="Mieczkowski P."/>
            <person name="Kruszewska J.S."/>
            <person name="Biernat P."/>
            <person name="Pawlowska J."/>
        </authorList>
    </citation>
    <scope>NUCLEOTIDE SEQUENCE</scope>
    <source>
        <strain evidence="7">WA0000067209</strain>
    </source>
</reference>
<keyword evidence="5" id="KW-0131">Cell cycle</keyword>
<dbReference type="GO" id="GO:0031261">
    <property type="term" value="C:DNA replication preinitiation complex"/>
    <property type="evidence" value="ECO:0007669"/>
    <property type="project" value="TreeGrafter"/>
</dbReference>
<dbReference type="InterPro" id="IPR003874">
    <property type="entry name" value="CDC45"/>
</dbReference>
<gene>
    <name evidence="7" type="ORF">INT43_005230</name>
</gene>
<evidence type="ECO:0000256" key="5">
    <source>
        <dbReference type="ARBA" id="ARBA00023306"/>
    </source>
</evidence>
<evidence type="ECO:0000313" key="7">
    <source>
        <dbReference type="EMBL" id="KAG2173810.1"/>
    </source>
</evidence>
<feature type="region of interest" description="Disordered" evidence="6">
    <location>
        <begin position="147"/>
        <end position="208"/>
    </location>
</feature>
<dbReference type="GO" id="GO:0006270">
    <property type="term" value="P:DNA replication initiation"/>
    <property type="evidence" value="ECO:0007669"/>
    <property type="project" value="InterPro"/>
</dbReference>
<dbReference type="GO" id="GO:0003682">
    <property type="term" value="F:chromatin binding"/>
    <property type="evidence" value="ECO:0007669"/>
    <property type="project" value="TreeGrafter"/>
</dbReference>
<comment type="subcellular location">
    <subcellularLocation>
        <location evidence="1">Nucleus</location>
    </subcellularLocation>
</comment>
<evidence type="ECO:0000256" key="1">
    <source>
        <dbReference type="ARBA" id="ARBA00004123"/>
    </source>
</evidence>
<evidence type="ECO:0000256" key="3">
    <source>
        <dbReference type="ARBA" id="ARBA00022705"/>
    </source>
</evidence>
<comment type="caution">
    <text evidence="7">The sequence shown here is derived from an EMBL/GenBank/DDBJ whole genome shotgun (WGS) entry which is preliminary data.</text>
</comment>
<protein>
    <recommendedName>
        <fullName evidence="9">Cell division control protein 45</fullName>
    </recommendedName>
</protein>
<dbReference type="GO" id="GO:0000727">
    <property type="term" value="P:double-strand break repair via break-induced replication"/>
    <property type="evidence" value="ECO:0007669"/>
    <property type="project" value="TreeGrafter"/>
</dbReference>
<proteinExistence type="inferred from homology"/>
<feature type="region of interest" description="Disordered" evidence="6">
    <location>
        <begin position="424"/>
        <end position="447"/>
    </location>
</feature>